<dbReference type="PRINTS" id="PR01438">
    <property type="entry name" value="UNVRSLSTRESS"/>
</dbReference>
<organism evidence="4 5">
    <name type="scientific">Jejuia pallidilutea</name>
    <dbReference type="NCBI Taxonomy" id="504487"/>
    <lineage>
        <taxon>Bacteria</taxon>
        <taxon>Pseudomonadati</taxon>
        <taxon>Bacteroidota</taxon>
        <taxon>Flavobacteriia</taxon>
        <taxon>Flavobacteriales</taxon>
        <taxon>Flavobacteriaceae</taxon>
        <taxon>Jejuia</taxon>
    </lineage>
</organism>
<protein>
    <recommendedName>
        <fullName evidence="2">Universal stress protein</fullName>
    </recommendedName>
</protein>
<gene>
    <name evidence="4" type="ORF">CLV33_112100</name>
</gene>
<dbReference type="Proteomes" id="UP000251545">
    <property type="component" value="Unassembled WGS sequence"/>
</dbReference>
<comment type="caution">
    <text evidence="4">The sequence shown here is derived from an EMBL/GenBank/DDBJ whole genome shotgun (WGS) entry which is preliminary data.</text>
</comment>
<dbReference type="Gene3D" id="3.40.50.620">
    <property type="entry name" value="HUPs"/>
    <property type="match status" value="1"/>
</dbReference>
<dbReference type="InterPro" id="IPR006015">
    <property type="entry name" value="Universal_stress_UspA"/>
</dbReference>
<keyword evidence="2" id="KW-0963">Cytoplasm</keyword>
<dbReference type="Pfam" id="PF00582">
    <property type="entry name" value="Usp"/>
    <property type="match status" value="1"/>
</dbReference>
<comment type="subcellular location">
    <subcellularLocation>
        <location evidence="2">Cytoplasm</location>
    </subcellularLocation>
</comment>
<evidence type="ECO:0000256" key="1">
    <source>
        <dbReference type="ARBA" id="ARBA00008791"/>
    </source>
</evidence>
<accession>A0A362X5M8</accession>
<proteinExistence type="inferred from homology"/>
<dbReference type="AlphaFoldDB" id="A0A362X5M8"/>
<feature type="domain" description="UspA" evidence="3">
    <location>
        <begin position="14"/>
        <end position="155"/>
    </location>
</feature>
<reference evidence="4 5" key="1">
    <citation type="submission" date="2018-02" db="EMBL/GenBank/DDBJ databases">
        <title>Genomic Encyclopedia of Archaeal and Bacterial Type Strains, Phase II (KMG-II): from individual species to whole genera.</title>
        <authorList>
            <person name="Goeker M."/>
        </authorList>
    </citation>
    <scope>NUCLEOTIDE SEQUENCE [LARGE SCALE GENOMIC DNA]</scope>
    <source>
        <strain evidence="4 5">DSM 21165</strain>
    </source>
</reference>
<dbReference type="EMBL" id="PVEO01000012">
    <property type="protein sequence ID" value="PQV45756.1"/>
    <property type="molecule type" value="Genomic_DNA"/>
</dbReference>
<dbReference type="CDD" id="cd00293">
    <property type="entry name" value="USP-like"/>
    <property type="match status" value="1"/>
</dbReference>
<dbReference type="InterPro" id="IPR014729">
    <property type="entry name" value="Rossmann-like_a/b/a_fold"/>
</dbReference>
<dbReference type="SUPFAM" id="SSF52402">
    <property type="entry name" value="Adenine nucleotide alpha hydrolases-like"/>
    <property type="match status" value="1"/>
</dbReference>
<dbReference type="GO" id="GO:0005737">
    <property type="term" value="C:cytoplasm"/>
    <property type="evidence" value="ECO:0007669"/>
    <property type="project" value="UniProtKB-SubCell"/>
</dbReference>
<dbReference type="PIRSF" id="PIRSF006276">
    <property type="entry name" value="UspA"/>
    <property type="match status" value="1"/>
</dbReference>
<dbReference type="InterPro" id="IPR006016">
    <property type="entry name" value="UspA"/>
</dbReference>
<comment type="similarity">
    <text evidence="1 2">Belongs to the universal stress protein A family.</text>
</comment>
<evidence type="ECO:0000256" key="2">
    <source>
        <dbReference type="PIRNR" id="PIRNR006276"/>
    </source>
</evidence>
<name>A0A362X5M8_9FLAO</name>
<dbReference type="PANTHER" id="PTHR46268">
    <property type="entry name" value="STRESS RESPONSE PROTEIN NHAX"/>
    <property type="match status" value="1"/>
</dbReference>
<sequence>MLISLCNKIKTDIMKNILVAIDFDTNEQKLLNVAFEFAHKFKAKLWLIHITAPDPEFVGYDVGPQYIRDNRASELKREHKILQDYANDLEKKGIKADGLLIQGATIDMIMEEADTLNVDLIAIGRLEHSFLYKAFFGSVTEKIVKTSDIPVLVVPLD</sequence>
<dbReference type="PANTHER" id="PTHR46268:SF6">
    <property type="entry name" value="UNIVERSAL STRESS PROTEIN UP12"/>
    <property type="match status" value="1"/>
</dbReference>
<evidence type="ECO:0000313" key="4">
    <source>
        <dbReference type="EMBL" id="PQV45756.1"/>
    </source>
</evidence>
<evidence type="ECO:0000313" key="5">
    <source>
        <dbReference type="Proteomes" id="UP000251545"/>
    </source>
</evidence>
<evidence type="ECO:0000259" key="3">
    <source>
        <dbReference type="Pfam" id="PF00582"/>
    </source>
</evidence>